<comment type="caution">
    <text evidence="2">The sequence shown here is derived from an EMBL/GenBank/DDBJ whole genome shotgun (WGS) entry which is preliminary data.</text>
</comment>
<reference evidence="2" key="1">
    <citation type="journal article" date="2021" name="PeerJ">
        <title>Extensive microbial diversity within the chicken gut microbiome revealed by metagenomics and culture.</title>
        <authorList>
            <person name="Gilroy R."/>
            <person name="Ravi A."/>
            <person name="Getino M."/>
            <person name="Pursley I."/>
            <person name="Horton D.L."/>
            <person name="Alikhan N.F."/>
            <person name="Baker D."/>
            <person name="Gharbi K."/>
            <person name="Hall N."/>
            <person name="Watson M."/>
            <person name="Adriaenssens E.M."/>
            <person name="Foster-Nyarko E."/>
            <person name="Jarju S."/>
            <person name="Secka A."/>
            <person name="Antonio M."/>
            <person name="Oren A."/>
            <person name="Chaudhuri R.R."/>
            <person name="La Ragione R."/>
            <person name="Hildebrand F."/>
            <person name="Pallen M.J."/>
        </authorList>
    </citation>
    <scope>NUCLEOTIDE SEQUENCE</scope>
    <source>
        <strain evidence="2">Gambia16-930</strain>
    </source>
</reference>
<dbReference type="SUPFAM" id="SSF56436">
    <property type="entry name" value="C-type lectin-like"/>
    <property type="match status" value="1"/>
</dbReference>
<proteinExistence type="predicted"/>
<dbReference type="InterPro" id="IPR016187">
    <property type="entry name" value="CTDL_fold"/>
</dbReference>
<evidence type="ECO:0000313" key="3">
    <source>
        <dbReference type="Proteomes" id="UP000824267"/>
    </source>
</evidence>
<organism evidence="2 3">
    <name type="scientific">Candidatus Onthomorpha intestinigallinarum</name>
    <dbReference type="NCBI Taxonomy" id="2840880"/>
    <lineage>
        <taxon>Bacteria</taxon>
        <taxon>Pseudomonadati</taxon>
        <taxon>Bacteroidota</taxon>
        <taxon>Bacteroidia</taxon>
        <taxon>Bacteroidales</taxon>
        <taxon>Candidatus Onthomorpha</taxon>
    </lineage>
</organism>
<dbReference type="InterPro" id="IPR042095">
    <property type="entry name" value="SUMF_sf"/>
</dbReference>
<evidence type="ECO:0000259" key="1">
    <source>
        <dbReference type="Pfam" id="PF03781"/>
    </source>
</evidence>
<dbReference type="AlphaFoldDB" id="A0A9D1RGK5"/>
<gene>
    <name evidence="2" type="ORF">IAC47_06345</name>
</gene>
<protein>
    <submittedName>
        <fullName evidence="2">Formylglycine-generating enzyme family protein</fullName>
    </submittedName>
</protein>
<evidence type="ECO:0000313" key="2">
    <source>
        <dbReference type="EMBL" id="HIW87876.1"/>
    </source>
</evidence>
<feature type="domain" description="Sulfatase-modifying factor enzyme-like" evidence="1">
    <location>
        <begin position="81"/>
        <end position="297"/>
    </location>
</feature>
<dbReference type="GO" id="GO:0120147">
    <property type="term" value="F:formylglycine-generating oxidase activity"/>
    <property type="evidence" value="ECO:0007669"/>
    <property type="project" value="TreeGrafter"/>
</dbReference>
<dbReference type="PANTHER" id="PTHR23150">
    <property type="entry name" value="SULFATASE MODIFYING FACTOR 1, 2"/>
    <property type="match status" value="1"/>
</dbReference>
<dbReference type="Proteomes" id="UP000824267">
    <property type="component" value="Unassembled WGS sequence"/>
</dbReference>
<dbReference type="PANTHER" id="PTHR23150:SF19">
    <property type="entry name" value="FORMYLGLYCINE-GENERATING ENZYME"/>
    <property type="match status" value="1"/>
</dbReference>
<sequence length="298" mass="33967">MSERLFEVISHCIQVKRRDRPQSIDEFFALLDQKQQANSEHEQDTQYIYDNEHNETSTETIYNHNIYYDTKTIAVNGVAFKMVKVKGGTFQMGATTEQGSEAEKDEKPVHTVILSDYYIGQTEVTQELWQAVMGDNPAFFKGDSQRPVENVSWEDCQEFIQKLNRLTGLKFRLPTEAEWEFAARGGVKSKGYKYSGSNDADAVAWYGENSGSKTHPVATKQSNELGLYDMSGNVREWCYDWYGPYSGSAQTNPKGPSIGSCRILRGGSWNSIARFVRSYYRSITPTRRNNDYGLRLAI</sequence>
<dbReference type="EMBL" id="DXGG01000200">
    <property type="protein sequence ID" value="HIW87876.1"/>
    <property type="molecule type" value="Genomic_DNA"/>
</dbReference>
<dbReference type="Gene3D" id="3.90.1580.10">
    <property type="entry name" value="paralog of FGE (formylglycine-generating enzyme)"/>
    <property type="match status" value="1"/>
</dbReference>
<accession>A0A9D1RGK5</accession>
<reference evidence="2" key="2">
    <citation type="submission" date="2021-04" db="EMBL/GenBank/DDBJ databases">
        <authorList>
            <person name="Gilroy R."/>
        </authorList>
    </citation>
    <scope>NUCLEOTIDE SEQUENCE</scope>
    <source>
        <strain evidence="2">Gambia16-930</strain>
    </source>
</reference>
<dbReference type="Pfam" id="PF03781">
    <property type="entry name" value="FGE-sulfatase"/>
    <property type="match status" value="1"/>
</dbReference>
<dbReference type="InterPro" id="IPR005532">
    <property type="entry name" value="SUMF_dom"/>
</dbReference>
<dbReference type="InterPro" id="IPR051043">
    <property type="entry name" value="Sulfatase_Mod_Factor_Kinase"/>
</dbReference>
<name>A0A9D1RGK5_9BACT</name>